<keyword evidence="8" id="KW-1185">Reference proteome</keyword>
<dbReference type="NCBIfam" id="TIGR02737">
    <property type="entry name" value="caa3_CtaG"/>
    <property type="match status" value="1"/>
</dbReference>
<evidence type="ECO:0000256" key="5">
    <source>
        <dbReference type="ARBA" id="ARBA00023136"/>
    </source>
</evidence>
<proteinExistence type="predicted"/>
<dbReference type="EMBL" id="SSOB01000017">
    <property type="protein sequence ID" value="THF77992.1"/>
    <property type="molecule type" value="Genomic_DNA"/>
</dbReference>
<evidence type="ECO:0000256" key="1">
    <source>
        <dbReference type="ARBA" id="ARBA00004651"/>
    </source>
</evidence>
<feature type="transmembrane region" description="Helical" evidence="6">
    <location>
        <begin position="258"/>
        <end position="276"/>
    </location>
</feature>
<evidence type="ECO:0000256" key="2">
    <source>
        <dbReference type="ARBA" id="ARBA00022475"/>
    </source>
</evidence>
<evidence type="ECO:0000313" key="7">
    <source>
        <dbReference type="EMBL" id="THF77992.1"/>
    </source>
</evidence>
<feature type="transmembrane region" description="Helical" evidence="6">
    <location>
        <begin position="53"/>
        <end position="78"/>
    </location>
</feature>
<accession>A0A4S4BXY5</accession>
<reference evidence="7 8" key="1">
    <citation type="submission" date="2019-04" db="EMBL/GenBank/DDBJ databases">
        <title>Cohnella sp. nov. isolated from preserved vegetables.</title>
        <authorList>
            <person name="Lin S.-Y."/>
            <person name="Hung M.-H."/>
            <person name="Young C.-C."/>
        </authorList>
    </citation>
    <scope>NUCLEOTIDE SEQUENCE [LARGE SCALE GENOMIC DNA]</scope>
    <source>
        <strain evidence="7 8">CC-MHH1044</strain>
    </source>
</reference>
<evidence type="ECO:0000256" key="4">
    <source>
        <dbReference type="ARBA" id="ARBA00022989"/>
    </source>
</evidence>
<keyword evidence="5 6" id="KW-0472">Membrane</keyword>
<feature type="transmembrane region" description="Helical" evidence="6">
    <location>
        <begin position="12"/>
        <end position="32"/>
    </location>
</feature>
<keyword evidence="2" id="KW-1003">Cell membrane</keyword>
<evidence type="ECO:0000256" key="6">
    <source>
        <dbReference type="SAM" id="Phobius"/>
    </source>
</evidence>
<evidence type="ECO:0000256" key="3">
    <source>
        <dbReference type="ARBA" id="ARBA00022692"/>
    </source>
</evidence>
<comment type="caution">
    <text evidence="7">The sequence shown here is derived from an EMBL/GenBank/DDBJ whole genome shotgun (WGS) entry which is preliminary data.</text>
</comment>
<evidence type="ECO:0000313" key="8">
    <source>
        <dbReference type="Proteomes" id="UP000310636"/>
    </source>
</evidence>
<feature type="transmembrane region" description="Helical" evidence="6">
    <location>
        <begin position="185"/>
        <end position="206"/>
    </location>
</feature>
<dbReference type="InterPro" id="IPR019108">
    <property type="entry name" value="Caa3_assmbl_CtaG-rel"/>
</dbReference>
<dbReference type="Pfam" id="PF09678">
    <property type="entry name" value="Caa3_CtaG"/>
    <property type="match status" value="1"/>
</dbReference>
<sequence length="310" mass="35027">MNSLKYFSFADVWSPYFLIFMLAVATLYSFLVGPWRGRFAGAEAVPIGRQISFYAAVVLLYLVHGGPLSLLGHLMFSYHMTDMAISYVLVPPMLLYGIPAWLWRSVLGSAVLRPFRFLGNPLLGLFLFNLLFSVYHLPNIHDWIMVHYFVHALYYIVLLLTAMLNWWHIQCPVSEWARVSPLLRLAYIFLNGLLLTPACVLIIFAGEPVFAVYSDPAVWAQAMRYCVSGNSAELLAKFQGPSFFGVLSAQEDQQLGGIIMKLIQEFINIGALYSVFMQWFRRERKEEDGEGASLEAQTAARLNSVGSNNV</sequence>
<name>A0A4S4BXY5_9BACL</name>
<organism evidence="7 8">
    <name type="scientific">Cohnella fermenti</name>
    <dbReference type="NCBI Taxonomy" id="2565925"/>
    <lineage>
        <taxon>Bacteria</taxon>
        <taxon>Bacillati</taxon>
        <taxon>Bacillota</taxon>
        <taxon>Bacilli</taxon>
        <taxon>Bacillales</taxon>
        <taxon>Paenibacillaceae</taxon>
        <taxon>Cohnella</taxon>
    </lineage>
</organism>
<keyword evidence="4 6" id="KW-1133">Transmembrane helix</keyword>
<feature type="transmembrane region" description="Helical" evidence="6">
    <location>
        <begin position="115"/>
        <end position="137"/>
    </location>
</feature>
<dbReference type="AlphaFoldDB" id="A0A4S4BXY5"/>
<comment type="subcellular location">
    <subcellularLocation>
        <location evidence="1">Cell membrane</location>
        <topology evidence="1">Multi-pass membrane protein</topology>
    </subcellularLocation>
</comment>
<keyword evidence="3 6" id="KW-0812">Transmembrane</keyword>
<gene>
    <name evidence="7" type="primary">ctaG</name>
    <name evidence="7" type="ORF">E6C55_14900</name>
</gene>
<dbReference type="OrthoDB" id="128422at2"/>
<feature type="transmembrane region" description="Helical" evidence="6">
    <location>
        <begin position="143"/>
        <end position="164"/>
    </location>
</feature>
<feature type="transmembrane region" description="Helical" evidence="6">
    <location>
        <begin position="84"/>
        <end position="103"/>
    </location>
</feature>
<dbReference type="Proteomes" id="UP000310636">
    <property type="component" value="Unassembled WGS sequence"/>
</dbReference>
<protein>
    <submittedName>
        <fullName evidence="7">Cytochrome c oxidase assembly factor CtaG</fullName>
    </submittedName>
</protein>
<dbReference type="InterPro" id="IPR014108">
    <property type="entry name" value="Caa3-assmbl_CtaG"/>
</dbReference>
<dbReference type="RefSeq" id="WP_136370603.1">
    <property type="nucleotide sequence ID" value="NZ_SSOB01000017.1"/>
</dbReference>
<dbReference type="GO" id="GO:0005886">
    <property type="term" value="C:plasma membrane"/>
    <property type="evidence" value="ECO:0007669"/>
    <property type="project" value="UniProtKB-SubCell"/>
</dbReference>